<evidence type="ECO:0000313" key="2">
    <source>
        <dbReference type="Proteomes" id="UP000253141"/>
    </source>
</evidence>
<name>A0A369IN35_9BACT</name>
<proteinExistence type="predicted"/>
<reference evidence="1 2" key="1">
    <citation type="submission" date="2018-07" db="EMBL/GenBank/DDBJ databases">
        <title>Genome analysis of Runella aurantiaca.</title>
        <authorList>
            <person name="Yang X."/>
        </authorList>
    </citation>
    <scope>NUCLEOTIDE SEQUENCE [LARGE SCALE GENOMIC DNA]</scope>
    <source>
        <strain evidence="1 2">YX9</strain>
    </source>
</reference>
<keyword evidence="2" id="KW-1185">Reference proteome</keyword>
<dbReference type="AlphaFoldDB" id="A0A369IN35"/>
<dbReference type="Proteomes" id="UP000253141">
    <property type="component" value="Unassembled WGS sequence"/>
</dbReference>
<gene>
    <name evidence="1" type="ORF">DVG78_03090</name>
</gene>
<organism evidence="1 2">
    <name type="scientific">Runella aurantiaca</name>
    <dbReference type="NCBI Taxonomy" id="2282308"/>
    <lineage>
        <taxon>Bacteria</taxon>
        <taxon>Pseudomonadati</taxon>
        <taxon>Bacteroidota</taxon>
        <taxon>Cytophagia</taxon>
        <taxon>Cytophagales</taxon>
        <taxon>Spirosomataceae</taxon>
        <taxon>Runella</taxon>
    </lineage>
</organism>
<protein>
    <submittedName>
        <fullName evidence="1">Uncharacterized protein</fullName>
    </submittedName>
</protein>
<dbReference type="EMBL" id="QPIW01000001">
    <property type="protein sequence ID" value="RDB08046.1"/>
    <property type="molecule type" value="Genomic_DNA"/>
</dbReference>
<evidence type="ECO:0000313" key="1">
    <source>
        <dbReference type="EMBL" id="RDB08046.1"/>
    </source>
</evidence>
<comment type="caution">
    <text evidence="1">The sequence shown here is derived from an EMBL/GenBank/DDBJ whole genome shotgun (WGS) entry which is preliminary data.</text>
</comment>
<accession>A0A369IN35</accession>
<sequence>MVLMRIVNIGLFKKMLTKLVTAILQNYFPFVIKNQTFDAKKCNSALFEAKIASDGLLFGG</sequence>